<dbReference type="PANTHER" id="PTHR44757">
    <property type="entry name" value="DIGUANYLATE CYCLASE DGCP"/>
    <property type="match status" value="1"/>
</dbReference>
<evidence type="ECO:0000313" key="5">
    <source>
        <dbReference type="Proteomes" id="UP000323646"/>
    </source>
</evidence>
<dbReference type="Pfam" id="PF00990">
    <property type="entry name" value="GGDEF"/>
    <property type="match status" value="1"/>
</dbReference>
<evidence type="ECO:0000259" key="2">
    <source>
        <dbReference type="PROSITE" id="PS50883"/>
    </source>
</evidence>
<dbReference type="CDD" id="cd01948">
    <property type="entry name" value="EAL"/>
    <property type="match status" value="1"/>
</dbReference>
<dbReference type="SUPFAM" id="SSF55073">
    <property type="entry name" value="Nucleotide cyclase"/>
    <property type="match status" value="1"/>
</dbReference>
<dbReference type="InterPro" id="IPR052155">
    <property type="entry name" value="Biofilm_reg_signaling"/>
</dbReference>
<dbReference type="SMART" id="SM00086">
    <property type="entry name" value="PAC"/>
    <property type="match status" value="2"/>
</dbReference>
<dbReference type="Pfam" id="PF00563">
    <property type="entry name" value="EAL"/>
    <property type="match status" value="1"/>
</dbReference>
<dbReference type="Proteomes" id="UP000323646">
    <property type="component" value="Unassembled WGS sequence"/>
</dbReference>
<dbReference type="NCBIfam" id="TIGR00229">
    <property type="entry name" value="sensory_box"/>
    <property type="match status" value="1"/>
</dbReference>
<dbReference type="InterPro" id="IPR001633">
    <property type="entry name" value="EAL_dom"/>
</dbReference>
<dbReference type="InterPro" id="IPR000014">
    <property type="entry name" value="PAS"/>
</dbReference>
<gene>
    <name evidence="4" type="ORF">FZ040_09250</name>
</gene>
<keyword evidence="5" id="KW-1185">Reference proteome</keyword>
<feature type="domain" description="GGDEF" evidence="3">
    <location>
        <begin position="320"/>
        <end position="447"/>
    </location>
</feature>
<dbReference type="InterPro" id="IPR035919">
    <property type="entry name" value="EAL_sf"/>
</dbReference>
<dbReference type="InterPro" id="IPR000160">
    <property type="entry name" value="GGDEF_dom"/>
</dbReference>
<dbReference type="PANTHER" id="PTHR44757:SF2">
    <property type="entry name" value="BIOFILM ARCHITECTURE MAINTENANCE PROTEIN MBAA"/>
    <property type="match status" value="1"/>
</dbReference>
<organism evidence="4 5">
    <name type="scientific">Selenomonas ruminis</name>
    <dbReference type="NCBI Taxonomy" id="2593411"/>
    <lineage>
        <taxon>Bacteria</taxon>
        <taxon>Bacillati</taxon>
        <taxon>Bacillota</taxon>
        <taxon>Negativicutes</taxon>
        <taxon>Selenomonadales</taxon>
        <taxon>Selenomonadaceae</taxon>
        <taxon>Selenomonas</taxon>
    </lineage>
</organism>
<evidence type="ECO:0000313" key="4">
    <source>
        <dbReference type="EMBL" id="TYZ21957.1"/>
    </source>
</evidence>
<name>A0A5D6W294_9FIRM</name>
<reference evidence="4 5" key="1">
    <citation type="submission" date="2019-08" db="EMBL/GenBank/DDBJ databases">
        <title>Selenomonas sp. mPRGC5 and Selenomonas sp. mPRGC8 isolated from ruminal fluid of dairy goat (Capra hircus).</title>
        <authorList>
            <person name="Poothong S."/>
            <person name="Nuengjamnong C."/>
            <person name="Tanasupawat S."/>
        </authorList>
    </citation>
    <scope>NUCLEOTIDE SEQUENCE [LARGE SCALE GENOMIC DNA]</scope>
    <source>
        <strain evidence="5">mPRGC5</strain>
    </source>
</reference>
<comment type="caution">
    <text evidence="4">The sequence shown here is derived from an EMBL/GenBank/DDBJ whole genome shotgun (WGS) entry which is preliminary data.</text>
</comment>
<dbReference type="SMART" id="SM00052">
    <property type="entry name" value="EAL"/>
    <property type="match status" value="1"/>
</dbReference>
<dbReference type="InterPro" id="IPR001610">
    <property type="entry name" value="PAC"/>
</dbReference>
<dbReference type="CDD" id="cd01949">
    <property type="entry name" value="GGDEF"/>
    <property type="match status" value="1"/>
</dbReference>
<dbReference type="PROSITE" id="PS50887">
    <property type="entry name" value="GGDEF"/>
    <property type="match status" value="1"/>
</dbReference>
<dbReference type="Gene3D" id="3.30.70.270">
    <property type="match status" value="1"/>
</dbReference>
<dbReference type="InterPro" id="IPR013655">
    <property type="entry name" value="PAS_fold_3"/>
</dbReference>
<proteinExistence type="predicted"/>
<dbReference type="InterPro" id="IPR029787">
    <property type="entry name" value="Nucleotide_cyclase"/>
</dbReference>
<dbReference type="InterPro" id="IPR043128">
    <property type="entry name" value="Rev_trsase/Diguanyl_cyclase"/>
</dbReference>
<dbReference type="CDD" id="cd00130">
    <property type="entry name" value="PAS"/>
    <property type="match status" value="2"/>
</dbReference>
<evidence type="ECO:0000259" key="3">
    <source>
        <dbReference type="PROSITE" id="PS50887"/>
    </source>
</evidence>
<dbReference type="Pfam" id="PF08447">
    <property type="entry name" value="PAS_3"/>
    <property type="match status" value="2"/>
</dbReference>
<dbReference type="Gene3D" id="3.20.20.450">
    <property type="entry name" value="EAL domain"/>
    <property type="match status" value="1"/>
</dbReference>
<sequence length="885" mass="102160">MKLFKSPKGRMLMDQSKTVVLTKRILREYYEFGNITDIQKLFTEDVILFGIHSETYATGKVKAEQLLRKMHQDIDSCRVTKLKCVESNTGEGLTIRANVVYSTNERMRNMHQVLVIYRDTEAGRQICGMHFQRDMRQELTYQVVSSRLLNRGGENESTMEEIVDMVSSYVNCAYVQYRPDKGLPLDYYSDELWRMLGYVSSADFGASLEGQIQRIIHADDFQPSRAEIKRQLLKTDTYQVEYRLGRQDGSYIWCMECGRYVFDKATGVGTFNAVITNLSPLKQTHATFLYNLRHDRLTGLYNKKAFCRRTAEILEENPHTEFEIMRFNIARFKVINDLFGEETGDKLLKYVAHFLKSIRLDPCAYGRLYADNFLLCYPTENNVREHLIHSLQMLAESFALDYRIEFYFGVYTVRDPELSVTTMMDRASMGLSRAQHNGLVLCGEYDEDMRECIVNEQVIVNNMHGSLQRGEFLVYLQPKYELMSEKVIGAEALVRWLHPQLGFISPAKFIPVFEQNGFIYQLDKYVWERACQLLREDMDKGRPILPISVNVSRIDLYSPNIVQVFENLIRKYRIPPRYLELELTESAYVENPQQIIEIAKQLQGKGFPILMDDFGSGYSSLNMLKDMPVDILKIDLKFLADSDKEDNGRGGNILNSVVRMAKWLHIPVIAEGVETQQQADFLRTIGCECVQGFFYSKPVPVDVYEGLVDQGYSSDPVLVHLGTDETVDMMTMSAQLTVLFNSSGGAIGLYELVGSSLEILRVNDGYFKLFGDPREKVYGPDNEIMDRIMPEDQEKFWQLIREAVDKKNGCEAEIRRRCSNGSVVWVRMRASVICAENMRTLLYLVMEDITPLARERAQLKAIRERLRAINPEEVAKFEQEFTLLE</sequence>
<dbReference type="Gene3D" id="3.30.450.20">
    <property type="entry name" value="PAS domain"/>
    <property type="match status" value="2"/>
</dbReference>
<feature type="domain" description="EAL" evidence="2">
    <location>
        <begin position="456"/>
        <end position="712"/>
    </location>
</feature>
<dbReference type="PROSITE" id="PS50112">
    <property type="entry name" value="PAS"/>
    <property type="match status" value="1"/>
</dbReference>
<dbReference type="SUPFAM" id="SSF141868">
    <property type="entry name" value="EAL domain-like"/>
    <property type="match status" value="1"/>
</dbReference>
<dbReference type="AlphaFoldDB" id="A0A5D6W294"/>
<dbReference type="OrthoDB" id="9805474at2"/>
<evidence type="ECO:0000259" key="1">
    <source>
        <dbReference type="PROSITE" id="PS50112"/>
    </source>
</evidence>
<accession>A0A5D6W294</accession>
<feature type="domain" description="PAS" evidence="1">
    <location>
        <begin position="732"/>
        <end position="807"/>
    </location>
</feature>
<protein>
    <submittedName>
        <fullName evidence="4">EAL domain-containing protein</fullName>
    </submittedName>
</protein>
<dbReference type="InterPro" id="IPR035965">
    <property type="entry name" value="PAS-like_dom_sf"/>
</dbReference>
<dbReference type="SMART" id="SM00267">
    <property type="entry name" value="GGDEF"/>
    <property type="match status" value="1"/>
</dbReference>
<dbReference type="NCBIfam" id="TIGR00254">
    <property type="entry name" value="GGDEF"/>
    <property type="match status" value="1"/>
</dbReference>
<dbReference type="PROSITE" id="PS50883">
    <property type="entry name" value="EAL"/>
    <property type="match status" value="1"/>
</dbReference>
<dbReference type="EMBL" id="VTOY01000007">
    <property type="protein sequence ID" value="TYZ21957.1"/>
    <property type="molecule type" value="Genomic_DNA"/>
</dbReference>
<dbReference type="SUPFAM" id="SSF55785">
    <property type="entry name" value="PYP-like sensor domain (PAS domain)"/>
    <property type="match status" value="2"/>
</dbReference>